<feature type="region of interest" description="Disordered" evidence="5">
    <location>
        <begin position="173"/>
        <end position="196"/>
    </location>
</feature>
<evidence type="ECO:0000313" key="8">
    <source>
        <dbReference type="EMBL" id="ANW05510.1"/>
    </source>
</evidence>
<dbReference type="Gene3D" id="1.20.1420.30">
    <property type="entry name" value="NCX, central ion-binding region"/>
    <property type="match status" value="2"/>
</dbReference>
<name>A0A1B1URU2_9BRAD</name>
<gene>
    <name evidence="8" type="ORF">LMTR13_12650</name>
</gene>
<dbReference type="KEGG" id="bic:LMTR13_12650"/>
<feature type="domain" description="Sodium/calcium exchanger membrane region" evidence="7">
    <location>
        <begin position="15"/>
        <end position="142"/>
    </location>
</feature>
<feature type="domain" description="Sodium/calcium exchanger membrane region" evidence="7">
    <location>
        <begin position="205"/>
        <end position="352"/>
    </location>
</feature>
<evidence type="ECO:0000256" key="2">
    <source>
        <dbReference type="ARBA" id="ARBA00022692"/>
    </source>
</evidence>
<sequence length="356" mass="37149">MSLGDFSGLGLPANLAIFAVAASIVWIAGYKLAQYLDAIADKTGLGEAFVGMLLMGTITSLPEIAAVSTSGYIGNAALATNNLLGSVSINVVLIAVADAVLGRDAITSTIGRPTTLMQGVLVVGALALTLCAVLVGDVSLGPVGAWSVALVGYVVVAFWISAGYGGRAPWRLKERRDRHSTERKEDRENGEQDNETAERSLTTLMLLTALCAAAILVAGFCLAQSGDAVAKLTGLGSGIVGHVLVGFATSLPELSSIISAVRLRRYEMVFGDVFGTNILTLGLIFLADLFYAGEPVLNQAGRFEAVAATVGIILTGIFLVGLLERENKTFLRMGYDAVAALVTFVAGIVLLYFIQD</sequence>
<feature type="transmembrane region" description="Helical" evidence="6">
    <location>
        <begin position="273"/>
        <end position="293"/>
    </location>
</feature>
<dbReference type="Pfam" id="PF01699">
    <property type="entry name" value="Na_Ca_ex"/>
    <property type="match status" value="2"/>
</dbReference>
<feature type="transmembrane region" description="Helical" evidence="6">
    <location>
        <begin position="238"/>
        <end position="261"/>
    </location>
</feature>
<keyword evidence="9" id="KW-1185">Reference proteome</keyword>
<evidence type="ECO:0000313" key="9">
    <source>
        <dbReference type="Proteomes" id="UP000092839"/>
    </source>
</evidence>
<evidence type="ECO:0000259" key="7">
    <source>
        <dbReference type="Pfam" id="PF01699"/>
    </source>
</evidence>
<feature type="transmembrane region" description="Helical" evidence="6">
    <location>
        <begin position="305"/>
        <end position="323"/>
    </location>
</feature>
<dbReference type="GO" id="GO:0055085">
    <property type="term" value="P:transmembrane transport"/>
    <property type="evidence" value="ECO:0007669"/>
    <property type="project" value="InterPro"/>
</dbReference>
<feature type="compositionally biased region" description="Basic and acidic residues" evidence="5">
    <location>
        <begin position="173"/>
        <end position="190"/>
    </location>
</feature>
<dbReference type="Proteomes" id="UP000092839">
    <property type="component" value="Chromosome"/>
</dbReference>
<feature type="transmembrane region" description="Helical" evidence="6">
    <location>
        <begin position="82"/>
        <end position="102"/>
    </location>
</feature>
<evidence type="ECO:0000256" key="4">
    <source>
        <dbReference type="ARBA" id="ARBA00023136"/>
    </source>
</evidence>
<reference evidence="8 9" key="1">
    <citation type="submission" date="2016-07" db="EMBL/GenBank/DDBJ databases">
        <title>Complete genome sequence of Bradyrhizobium icense LMTR 13T, a potential inoculant strain isolated from lima bean (Phaseolus lunatus) in Peru.</title>
        <authorList>
            <person name="Ormeno-Orrillo E."/>
            <person name="Duran D."/>
            <person name="Rogel M.A."/>
            <person name="Rey L."/>
            <person name="Imperial J."/>
            <person name="Ruiz-Argueso T."/>
            <person name="Martinez-Romero E."/>
        </authorList>
    </citation>
    <scope>NUCLEOTIDE SEQUENCE [LARGE SCALE GENOMIC DNA]</scope>
    <source>
        <strain evidence="8 9">LMTR 13</strain>
    </source>
</reference>
<keyword evidence="4 6" id="KW-0472">Membrane</keyword>
<comment type="subcellular location">
    <subcellularLocation>
        <location evidence="1">Membrane</location>
        <topology evidence="1">Multi-pass membrane protein</topology>
    </subcellularLocation>
</comment>
<evidence type="ECO:0000256" key="5">
    <source>
        <dbReference type="SAM" id="MobiDB-lite"/>
    </source>
</evidence>
<dbReference type="GO" id="GO:0016020">
    <property type="term" value="C:membrane"/>
    <property type="evidence" value="ECO:0007669"/>
    <property type="project" value="UniProtKB-SubCell"/>
</dbReference>
<evidence type="ECO:0000256" key="3">
    <source>
        <dbReference type="ARBA" id="ARBA00022989"/>
    </source>
</evidence>
<proteinExistence type="predicted"/>
<feature type="transmembrane region" description="Helical" evidence="6">
    <location>
        <begin position="147"/>
        <end position="166"/>
    </location>
</feature>
<feature type="transmembrane region" description="Helical" evidence="6">
    <location>
        <begin position="114"/>
        <end position="135"/>
    </location>
</feature>
<dbReference type="STRING" id="1274631.LMTR13_12650"/>
<feature type="transmembrane region" description="Helical" evidence="6">
    <location>
        <begin position="335"/>
        <end position="354"/>
    </location>
</feature>
<dbReference type="EMBL" id="CP016428">
    <property type="protein sequence ID" value="ANW05510.1"/>
    <property type="molecule type" value="Genomic_DNA"/>
</dbReference>
<evidence type="ECO:0000256" key="1">
    <source>
        <dbReference type="ARBA" id="ARBA00004141"/>
    </source>
</evidence>
<dbReference type="OrthoDB" id="153124at2"/>
<feature type="transmembrane region" description="Helical" evidence="6">
    <location>
        <begin position="204"/>
        <end position="226"/>
    </location>
</feature>
<accession>A0A1B1URU2</accession>
<dbReference type="AlphaFoldDB" id="A0A1B1URU2"/>
<feature type="transmembrane region" description="Helical" evidence="6">
    <location>
        <begin position="45"/>
        <end position="62"/>
    </location>
</feature>
<keyword evidence="2 6" id="KW-0812">Transmembrane</keyword>
<feature type="transmembrane region" description="Helical" evidence="6">
    <location>
        <begin position="12"/>
        <end position="33"/>
    </location>
</feature>
<dbReference type="InterPro" id="IPR004837">
    <property type="entry name" value="NaCa_Exmemb"/>
</dbReference>
<dbReference type="InterPro" id="IPR044880">
    <property type="entry name" value="NCX_ion-bd_dom_sf"/>
</dbReference>
<organism evidence="8 9">
    <name type="scientific">Bradyrhizobium icense</name>
    <dbReference type="NCBI Taxonomy" id="1274631"/>
    <lineage>
        <taxon>Bacteria</taxon>
        <taxon>Pseudomonadati</taxon>
        <taxon>Pseudomonadota</taxon>
        <taxon>Alphaproteobacteria</taxon>
        <taxon>Hyphomicrobiales</taxon>
        <taxon>Nitrobacteraceae</taxon>
        <taxon>Bradyrhizobium</taxon>
    </lineage>
</organism>
<protein>
    <submittedName>
        <fullName evidence="8">Sodium:calcium symporter</fullName>
    </submittedName>
</protein>
<evidence type="ECO:0000256" key="6">
    <source>
        <dbReference type="SAM" id="Phobius"/>
    </source>
</evidence>
<keyword evidence="3 6" id="KW-1133">Transmembrane helix</keyword>